<dbReference type="Proteomes" id="UP000070224">
    <property type="component" value="Unassembled WGS sequence"/>
</dbReference>
<evidence type="ECO:0000313" key="3">
    <source>
        <dbReference type="EMBL" id="KXB76212.1"/>
    </source>
</evidence>
<reference evidence="4" key="1">
    <citation type="submission" date="2016-01" db="EMBL/GenBank/DDBJ databases">
        <authorList>
            <person name="Mitreva M."/>
            <person name="Pepin K.H."/>
            <person name="Mihindukulasuriya K.A."/>
            <person name="Fulton R."/>
            <person name="Fronick C."/>
            <person name="O'Laughlin M."/>
            <person name="Miner T."/>
            <person name="Herter B."/>
            <person name="Rosa B.A."/>
            <person name="Cordes M."/>
            <person name="Tomlinson C."/>
            <person name="Wollam A."/>
            <person name="Palsikar V.B."/>
            <person name="Mardis E.R."/>
            <person name="Wilson R.K."/>
        </authorList>
    </citation>
    <scope>NUCLEOTIDE SEQUENCE [LARGE SCALE GENOMIC DNA]</scope>
    <source>
        <strain evidence="4">KA00683</strain>
    </source>
</reference>
<protein>
    <recommendedName>
        <fullName evidence="5">PKD domain-containing protein</fullName>
    </recommendedName>
</protein>
<accession>A0A134B8E4</accession>
<evidence type="ECO:0008006" key="5">
    <source>
        <dbReference type="Google" id="ProtNLM"/>
    </source>
</evidence>
<keyword evidence="2" id="KW-0732">Signal</keyword>
<feature type="chain" id="PRO_5007462113" description="PKD domain-containing protein" evidence="2">
    <location>
        <begin position="22"/>
        <end position="356"/>
    </location>
</feature>
<gene>
    <name evidence="3" type="ORF">HMPREF3185_01053</name>
</gene>
<keyword evidence="4" id="KW-1185">Reference proteome</keyword>
<dbReference type="AlphaFoldDB" id="A0A134B8E4"/>
<evidence type="ECO:0000256" key="2">
    <source>
        <dbReference type="SAM" id="SignalP"/>
    </source>
</evidence>
<evidence type="ECO:0000313" key="4">
    <source>
        <dbReference type="Proteomes" id="UP000070224"/>
    </source>
</evidence>
<feature type="signal peptide" evidence="2">
    <location>
        <begin position="1"/>
        <end position="21"/>
    </location>
</feature>
<feature type="compositionally biased region" description="Pro residues" evidence="1">
    <location>
        <begin position="29"/>
        <end position="43"/>
    </location>
</feature>
<dbReference type="PATRIC" id="fig|322095.3.peg.1040"/>
<dbReference type="RefSeq" id="WP_060935378.1">
    <property type="nucleotide sequence ID" value="NZ_KQ960446.1"/>
</dbReference>
<dbReference type="PROSITE" id="PS51257">
    <property type="entry name" value="PROKAR_LIPOPROTEIN"/>
    <property type="match status" value="1"/>
</dbReference>
<feature type="region of interest" description="Disordered" evidence="1">
    <location>
        <begin position="25"/>
        <end position="49"/>
    </location>
</feature>
<dbReference type="EMBL" id="LSDK01000075">
    <property type="protein sequence ID" value="KXB76212.1"/>
    <property type="molecule type" value="Genomic_DNA"/>
</dbReference>
<organism evidence="3 4">
    <name type="scientific">Porphyromonas somerae</name>
    <dbReference type="NCBI Taxonomy" id="322095"/>
    <lineage>
        <taxon>Bacteria</taxon>
        <taxon>Pseudomonadati</taxon>
        <taxon>Bacteroidota</taxon>
        <taxon>Bacteroidia</taxon>
        <taxon>Bacteroidales</taxon>
        <taxon>Porphyromonadaceae</taxon>
        <taxon>Porphyromonas</taxon>
    </lineage>
</organism>
<sequence length="356" mass="40284">MKPHIQRAFTALALVASLSFAACKSDTPTPTPTPTPQPQPVFPKPDVNPNATPYVTRVLEYLPAVGQFTNTLPEYEAGDTQEDMNRKALEYLKDNQRGLVTLGGWGGYIIVGFDHTILNVPGKRDFRVLGNAFFGNNNKEAYEGGSCEPGVIMVAYDANRNGRPDEDEWYEIEGSAHVDHTKEPWYTLVKTKVPGADLNFYRDFEMTYHRPAKEPESKDGWGTYIRWEDNKGNSGYKVKNQWHAQPYFPQWVKGDKLTFRGTRLPQNSQDQSGVGTYYVLYKFRYGYADNELNDRKDSAIDIDWAVDKKGRKVHLPGVDFIKIYTGVNQENGWLGECSTEIAGVNDLHVLKEDLPN</sequence>
<dbReference type="OrthoDB" id="975810at2"/>
<evidence type="ECO:0000256" key="1">
    <source>
        <dbReference type="SAM" id="MobiDB-lite"/>
    </source>
</evidence>
<comment type="caution">
    <text evidence="3">The sequence shown here is derived from an EMBL/GenBank/DDBJ whole genome shotgun (WGS) entry which is preliminary data.</text>
</comment>
<dbReference type="STRING" id="322095.HMPREF3185_01053"/>
<proteinExistence type="predicted"/>
<name>A0A134B8E4_9PORP</name>